<dbReference type="Pfam" id="PF13551">
    <property type="entry name" value="HTH_29"/>
    <property type="match status" value="1"/>
</dbReference>
<dbReference type="AlphaFoldDB" id="V5BJ77"/>
<dbReference type="SUPFAM" id="SSF46689">
    <property type="entry name" value="Homeodomain-like"/>
    <property type="match status" value="1"/>
</dbReference>
<organism evidence="2 3">
    <name type="scientific">Methyloglobulus morosus KoM1</name>
    <dbReference type="NCBI Taxonomy" id="1116472"/>
    <lineage>
        <taxon>Bacteria</taxon>
        <taxon>Pseudomonadati</taxon>
        <taxon>Pseudomonadota</taxon>
        <taxon>Gammaproteobacteria</taxon>
        <taxon>Methylococcales</taxon>
        <taxon>Methylococcaceae</taxon>
        <taxon>Methyloglobulus</taxon>
    </lineage>
</organism>
<dbReference type="RefSeq" id="WP_023496321.1">
    <property type="nucleotide sequence ID" value="NZ_AYLO01000144.1"/>
</dbReference>
<dbReference type="Proteomes" id="UP000017842">
    <property type="component" value="Unassembled WGS sequence"/>
</dbReference>
<dbReference type="eggNOG" id="COG3415">
    <property type="taxonomic scope" value="Bacteria"/>
</dbReference>
<feature type="region of interest" description="Disordered" evidence="1">
    <location>
        <begin position="179"/>
        <end position="202"/>
    </location>
</feature>
<dbReference type="InterPro" id="IPR009057">
    <property type="entry name" value="Homeodomain-like_sf"/>
</dbReference>
<evidence type="ECO:0000313" key="2">
    <source>
        <dbReference type="EMBL" id="ESS67829.1"/>
    </source>
</evidence>
<name>V5BJ77_9GAMM</name>
<evidence type="ECO:0000313" key="3">
    <source>
        <dbReference type="Proteomes" id="UP000017842"/>
    </source>
</evidence>
<sequence>MLPPLELTEPERLTLQELADHHPYADFRRRALGILALGKGHPPRVVADILGVTLPTPYNWAKAWHAKGLVGLLDGHQGGAPAKLTAVLLDTAEAVARAAPCTLAQIDQALRERHPDAPPSSLASGLKKRGLSFIRTRLSLKKNAAPTGSRPHRPTSGVARARVNVVGALDYATGTTCTASPSGAMPWSPWSTASQGAAKGCR</sequence>
<dbReference type="STRING" id="1116472.MGMO_157c00070"/>
<gene>
    <name evidence="2" type="ORF">MGMO_157c00070</name>
</gene>
<proteinExistence type="predicted"/>
<evidence type="ECO:0000256" key="1">
    <source>
        <dbReference type="SAM" id="MobiDB-lite"/>
    </source>
</evidence>
<protein>
    <submittedName>
        <fullName evidence="2">Transposase</fullName>
    </submittedName>
</protein>
<reference evidence="2 3" key="1">
    <citation type="journal article" date="2013" name="Genome Announc.">
        <title>Draft Genome Sequence of the Methanotrophic Gammaproteobacterium Methyloglobulus morosus DSM 22980 Strain KoM1.</title>
        <authorList>
            <person name="Poehlein A."/>
            <person name="Deutzmann J.S."/>
            <person name="Daniel R."/>
            <person name="Simeonova D.D."/>
        </authorList>
    </citation>
    <scope>NUCLEOTIDE SEQUENCE [LARGE SCALE GENOMIC DNA]</scope>
    <source>
        <strain evidence="2 3">KoM1</strain>
    </source>
</reference>
<comment type="caution">
    <text evidence="2">The sequence shown here is derived from an EMBL/GenBank/DDBJ whole genome shotgun (WGS) entry which is preliminary data.</text>
</comment>
<accession>V5BJ77</accession>
<dbReference type="OrthoDB" id="5569046at2"/>
<keyword evidence="3" id="KW-1185">Reference proteome</keyword>
<dbReference type="EMBL" id="AYLO01000144">
    <property type="protein sequence ID" value="ESS67829.1"/>
    <property type="molecule type" value="Genomic_DNA"/>
</dbReference>